<accession>A0ABU3BCN2</accession>
<keyword evidence="1" id="KW-0472">Membrane</keyword>
<sequence length="538" mass="61509">MNLFLGFVAITSLLVLVLEPSLAKEQDTTGVLLTDGYQTKKLDSLKKVFPKLKITTYKKASDLSSQLDSVGEIKILGDGVPEYDFWQLQGKSVRYLEGENLSGIIRIKYNQELIEGDNFSVIGVYNQPIKGYYLLLQGPAGNVLDSISLTDSITCQFKLETKTKVEGNLVYKLVEKDSLGKEIQINQLPTVINKKEQLNILIINQFPSFETKYLKNFLSESGHKLVVRSQITKGKYKFEYLNTKRNPFYRFSKESLEEFDLVILDTDTYLGLSRSAKNNLSNASYDDGLGVFMQPDDQLFKRVSFFNQIQVVSDGEKNIDIADFPELKFEKYPYKFSDSLSLNGLALAKHSFLEYNGNGKIGTTTLKNTYQLVLDGHFEKYRQIWSQIITKVAKVNIRQGAISAINQFAFLDEPYPLEISSTLKEPVVIHADGYVIPLSQDPINNELWRTRTYPTKSGWNSVNLKNDSLLRYAYFVMDSTQWKTLRRAEIITKNQIRFKETTGLTEKVVVFKSLSRVWPFLCFLLSIGLLWLLPKLKR</sequence>
<reference evidence="2 3" key="1">
    <citation type="submission" date="2023-09" db="EMBL/GenBank/DDBJ databases">
        <authorList>
            <person name="Rey-Velasco X."/>
        </authorList>
    </citation>
    <scope>NUCLEOTIDE SEQUENCE [LARGE SCALE GENOMIC DNA]</scope>
    <source>
        <strain evidence="2 3">P007</strain>
    </source>
</reference>
<gene>
    <name evidence="2" type="ORF">RM520_00295</name>
</gene>
<comment type="caution">
    <text evidence="2">The sequence shown here is derived from an EMBL/GenBank/DDBJ whole genome shotgun (WGS) entry which is preliminary data.</text>
</comment>
<feature type="transmembrane region" description="Helical" evidence="1">
    <location>
        <begin position="517"/>
        <end position="533"/>
    </location>
</feature>
<name>A0ABU3BCN2_9FLAO</name>
<dbReference type="Proteomes" id="UP001250662">
    <property type="component" value="Unassembled WGS sequence"/>
</dbReference>
<dbReference type="EMBL" id="JAVRHU010000001">
    <property type="protein sequence ID" value="MDT0620039.1"/>
    <property type="molecule type" value="Genomic_DNA"/>
</dbReference>
<evidence type="ECO:0000313" key="3">
    <source>
        <dbReference type="Proteomes" id="UP001250662"/>
    </source>
</evidence>
<evidence type="ECO:0000313" key="2">
    <source>
        <dbReference type="EMBL" id="MDT0620039.1"/>
    </source>
</evidence>
<keyword evidence="3" id="KW-1185">Reference proteome</keyword>
<dbReference type="RefSeq" id="WP_311386579.1">
    <property type="nucleotide sequence ID" value="NZ_JAVRHU010000001.1"/>
</dbReference>
<evidence type="ECO:0000256" key="1">
    <source>
        <dbReference type="SAM" id="Phobius"/>
    </source>
</evidence>
<keyword evidence="1" id="KW-1133">Transmembrane helix</keyword>
<organism evidence="2 3">
    <name type="scientific">Croceitalea vernalis</name>
    <dbReference type="NCBI Taxonomy" id="3075599"/>
    <lineage>
        <taxon>Bacteria</taxon>
        <taxon>Pseudomonadati</taxon>
        <taxon>Bacteroidota</taxon>
        <taxon>Flavobacteriia</taxon>
        <taxon>Flavobacteriales</taxon>
        <taxon>Flavobacteriaceae</taxon>
        <taxon>Croceitalea</taxon>
    </lineage>
</organism>
<proteinExistence type="predicted"/>
<protein>
    <submittedName>
        <fullName evidence="2">Uncharacterized protein</fullName>
    </submittedName>
</protein>
<keyword evidence="1" id="KW-0812">Transmembrane</keyword>